<sequence>MTVDRFRLSVGERLPASPLRAFLRSVYALGLGAVIALTLWYRVEVLDDFVPWPGDVWEHVVNLSIVYFCVLALVAVLRPRWRTDPDHGVVGYERRSGGLTIRTPVASTTWLLAAAALGLIGLGACALGMLIWSRPPAVWLWGWESTCVALCVACLPAGIDLAIRTIAYAITTRGVTLTPTRISAQAEGSRLTEVPWEELRSVTAPVVAATKLSSAGAFLMLATDWEVFTASSAAFDSDVRSVQQIIEFYRRHPEHRGALDDPRTALELVQRAPTTPSSGGDASSR</sequence>
<feature type="transmembrane region" description="Helical" evidence="2">
    <location>
        <begin position="60"/>
        <end position="77"/>
    </location>
</feature>
<evidence type="ECO:0000256" key="2">
    <source>
        <dbReference type="SAM" id="Phobius"/>
    </source>
</evidence>
<comment type="caution">
    <text evidence="3">The sequence shown here is derived from an EMBL/GenBank/DDBJ whole genome shotgun (WGS) entry which is preliminary data.</text>
</comment>
<keyword evidence="2" id="KW-1133">Transmembrane helix</keyword>
<keyword evidence="2" id="KW-0472">Membrane</keyword>
<dbReference type="AlphaFoldDB" id="A0A147EM74"/>
<keyword evidence="4" id="KW-1185">Reference proteome</keyword>
<evidence type="ECO:0000313" key="3">
    <source>
        <dbReference type="EMBL" id="KTR85572.1"/>
    </source>
</evidence>
<gene>
    <name evidence="3" type="ORF">NS354_08620</name>
</gene>
<dbReference type="RefSeq" id="WP_058594121.1">
    <property type="nucleotide sequence ID" value="NZ_LDRK01000052.1"/>
</dbReference>
<name>A0A147EM74_9MICO</name>
<feature type="transmembrane region" description="Helical" evidence="2">
    <location>
        <begin position="21"/>
        <end position="40"/>
    </location>
</feature>
<dbReference type="Proteomes" id="UP000070810">
    <property type="component" value="Unassembled WGS sequence"/>
</dbReference>
<evidence type="ECO:0000313" key="4">
    <source>
        <dbReference type="Proteomes" id="UP000070810"/>
    </source>
</evidence>
<feature type="transmembrane region" description="Helical" evidence="2">
    <location>
        <begin position="138"/>
        <end position="163"/>
    </location>
</feature>
<feature type="region of interest" description="Disordered" evidence="1">
    <location>
        <begin position="256"/>
        <end position="285"/>
    </location>
</feature>
<organism evidence="3 4">
    <name type="scientific">Leucobacter chromiiresistens</name>
    <dbReference type="NCBI Taxonomy" id="1079994"/>
    <lineage>
        <taxon>Bacteria</taxon>
        <taxon>Bacillati</taxon>
        <taxon>Actinomycetota</taxon>
        <taxon>Actinomycetes</taxon>
        <taxon>Micrococcales</taxon>
        <taxon>Microbacteriaceae</taxon>
        <taxon>Leucobacter</taxon>
    </lineage>
</organism>
<evidence type="ECO:0008006" key="5">
    <source>
        <dbReference type="Google" id="ProtNLM"/>
    </source>
</evidence>
<feature type="transmembrane region" description="Helical" evidence="2">
    <location>
        <begin position="110"/>
        <end position="132"/>
    </location>
</feature>
<keyword evidence="2" id="KW-0812">Transmembrane</keyword>
<protein>
    <recommendedName>
        <fullName evidence="5">PH domain-containing protein</fullName>
    </recommendedName>
</protein>
<dbReference type="EMBL" id="LDRK01000052">
    <property type="protein sequence ID" value="KTR85572.1"/>
    <property type="molecule type" value="Genomic_DNA"/>
</dbReference>
<dbReference type="OrthoDB" id="5110284at2"/>
<reference evidence="3 4" key="1">
    <citation type="journal article" date="2016" name="Front. Microbiol.">
        <title>Genomic Resource of Rice Seed Associated Bacteria.</title>
        <authorList>
            <person name="Midha S."/>
            <person name="Bansal K."/>
            <person name="Sharma S."/>
            <person name="Kumar N."/>
            <person name="Patil P.P."/>
            <person name="Chaudhry V."/>
            <person name="Patil P.B."/>
        </authorList>
    </citation>
    <scope>NUCLEOTIDE SEQUENCE [LARGE SCALE GENOMIC DNA]</scope>
    <source>
        <strain evidence="3 4">NS354</strain>
    </source>
</reference>
<feature type="compositionally biased region" description="Polar residues" evidence="1">
    <location>
        <begin position="272"/>
        <end position="285"/>
    </location>
</feature>
<proteinExistence type="predicted"/>
<accession>A0A147EM74</accession>
<evidence type="ECO:0000256" key="1">
    <source>
        <dbReference type="SAM" id="MobiDB-lite"/>
    </source>
</evidence>